<proteinExistence type="predicted"/>
<accession>A0ABP9XFT7</accession>
<gene>
    <name evidence="2" type="ORF">Dalu01_01813</name>
</gene>
<dbReference type="Proteomes" id="UP001404956">
    <property type="component" value="Unassembled WGS sequence"/>
</dbReference>
<keyword evidence="3" id="KW-1185">Reference proteome</keyword>
<protein>
    <recommendedName>
        <fullName evidence="4">Type I-E CRISPR-associated protein Cse2/CasB</fullName>
    </recommendedName>
</protein>
<evidence type="ECO:0000256" key="1">
    <source>
        <dbReference type="SAM" id="MobiDB-lite"/>
    </source>
</evidence>
<evidence type="ECO:0000313" key="2">
    <source>
        <dbReference type="EMBL" id="GAA5533410.1"/>
    </source>
</evidence>
<comment type="caution">
    <text evidence="2">The sequence shown here is derived from an EMBL/GenBank/DDBJ whole genome shotgun (WGS) entry which is preliminary data.</text>
</comment>
<feature type="region of interest" description="Disordered" evidence="1">
    <location>
        <begin position="75"/>
        <end position="95"/>
    </location>
</feature>
<dbReference type="NCBIfam" id="TIGR02548">
    <property type="entry name" value="casB_cse2"/>
    <property type="match status" value="1"/>
</dbReference>
<feature type="region of interest" description="Disordered" evidence="1">
    <location>
        <begin position="190"/>
        <end position="231"/>
    </location>
</feature>
<dbReference type="EMBL" id="BAABRV010000004">
    <property type="protein sequence ID" value="GAA5533410.1"/>
    <property type="molecule type" value="Genomic_DNA"/>
</dbReference>
<dbReference type="RefSeq" id="WP_345453621.1">
    <property type="nucleotide sequence ID" value="NZ_BAABRV010000004.1"/>
</dbReference>
<feature type="compositionally biased region" description="Low complexity" evidence="1">
    <location>
        <begin position="195"/>
        <end position="215"/>
    </location>
</feature>
<dbReference type="Pfam" id="PF09485">
    <property type="entry name" value="CRISPR_Cse2"/>
    <property type="match status" value="1"/>
</dbReference>
<dbReference type="InterPro" id="IPR013382">
    <property type="entry name" value="CRISPR-assoc_prot_Cse2"/>
</dbReference>
<dbReference type="InterPro" id="IPR038287">
    <property type="entry name" value="Cse2_sf"/>
</dbReference>
<name>A0ABP9XFT7_9DEIO</name>
<organism evidence="2 3">
    <name type="scientific">Deinococcus aluminii</name>
    <dbReference type="NCBI Taxonomy" id="1656885"/>
    <lineage>
        <taxon>Bacteria</taxon>
        <taxon>Thermotogati</taxon>
        <taxon>Deinococcota</taxon>
        <taxon>Deinococci</taxon>
        <taxon>Deinococcales</taxon>
        <taxon>Deinococcaceae</taxon>
        <taxon>Deinococcus</taxon>
    </lineage>
</organism>
<sequence>MTQTTDNRPARFVAELAKLDRGPLAQLRRGLGGDERGTYWLESLYVRSGYGEAKDFEKDTLRLVAGLYALKPQARQDEGDGAEDETGAQASAKAATKVEQAPTIGMLMGRLYLAQGERPSTEKRFLALLDADRDGLGYQMRQVVMLLATEDLFPDWVRLTSNLLRWNGTIDQRDKVRREWAQDFYKEISRETKNAAPDSSDAASAAAAPTTTPTSRPFTTPGDDDADGDTL</sequence>
<feature type="compositionally biased region" description="Acidic residues" evidence="1">
    <location>
        <begin position="222"/>
        <end position="231"/>
    </location>
</feature>
<dbReference type="Gene3D" id="1.10.520.40">
    <property type="entry name" value="CRISPR-associated protein Cse2"/>
    <property type="match status" value="1"/>
</dbReference>
<reference evidence="2 3" key="1">
    <citation type="submission" date="2024-02" db="EMBL/GenBank/DDBJ databases">
        <title>Deinococcus aluminii NBRC 112889.</title>
        <authorList>
            <person name="Ichikawa N."/>
            <person name="Katano-Makiyama Y."/>
            <person name="Hidaka K."/>
        </authorList>
    </citation>
    <scope>NUCLEOTIDE SEQUENCE [LARGE SCALE GENOMIC DNA]</scope>
    <source>
        <strain evidence="2 3">NBRC 112889</strain>
    </source>
</reference>
<evidence type="ECO:0008006" key="4">
    <source>
        <dbReference type="Google" id="ProtNLM"/>
    </source>
</evidence>
<evidence type="ECO:0000313" key="3">
    <source>
        <dbReference type="Proteomes" id="UP001404956"/>
    </source>
</evidence>
<dbReference type="CDD" id="cd09731">
    <property type="entry name" value="Cse2_I-E"/>
    <property type="match status" value="1"/>
</dbReference>